<dbReference type="InterPro" id="IPR001789">
    <property type="entry name" value="Sig_transdc_resp-reg_receiver"/>
</dbReference>
<dbReference type="InterPro" id="IPR004358">
    <property type="entry name" value="Sig_transdc_His_kin-like_C"/>
</dbReference>
<evidence type="ECO:0000259" key="14">
    <source>
        <dbReference type="PROSITE" id="PS50109"/>
    </source>
</evidence>
<dbReference type="InterPro" id="IPR000014">
    <property type="entry name" value="PAS"/>
</dbReference>
<feature type="domain" description="PAC" evidence="16">
    <location>
        <begin position="570"/>
        <end position="623"/>
    </location>
</feature>
<proteinExistence type="predicted"/>
<dbReference type="GO" id="GO:0005524">
    <property type="term" value="F:ATP binding"/>
    <property type="evidence" value="ECO:0007669"/>
    <property type="project" value="UniProtKB-KW"/>
</dbReference>
<dbReference type="Proteomes" id="UP000267821">
    <property type="component" value="Unassembled WGS sequence"/>
</dbReference>
<sequence length="1412" mass="156589">MFETGQEPPSFEGSWCDFADSATPALCPTPARLKLPDNRPLQPTLPPRLNCESVFSSKGYTVGARTVLRSPNWCKRLDIPAEDQSITMSPSAEMSALAFASLQLLPVPMMVLSGNKVVVFANEAMATLLDLVPEETPCPKPDGWRPQSTTDILRGKSLFEVGVKIRDERSPEWESWRWNTLLEDVVKEMRGVSEGKTESHYESNHGIGYGNQVPHPIPWRMALDPRCATTDVVFRPQRPHNTVGHEIPGETRVQNSSQMSVTAWQLNSETYFTLTFTSIMHTVVPVKGIHSPEPSRSASPMETGSAGSATETPATPTCRGHHKRGEALDPNLRHGCCSSTWTPPAEIVPFRSHLQQKVAELGDSLIDLMEFPVFIMRADGSLAFPNKAAVELLKSTSKTCVPVGHALDIINCFRVYKEDFSRALTLEEHPIVRTCKMRENFNSVKMGLIDVLGNKKVFDVGGKGIVDEETGEFLAGMCWARDVTEFQEKLDAQKAEDELRFMTFCDVMPQLVWTTTPTGYVDWWSEKWYDFTGLTLQESTGLAWGQSIHPNELNETLEKWDYSLKTGEGYVMEYRIKRWDGQYRWMLARGLPLRDPNKNKILKWFGTCTDIDELVQARLDAKRTREQLTNVMAHAALTLWTIDKDLKVSMIEGDQIWAKNVGTPQSSFIGKSIYDIVSKEENPEFYTPLEGILNGTITEEKNTEYNMNGRCLRTTYVPIKGQEDSFGKFNEDLVTGVIGICVDITDRVNTLQELADRERENQILMANERAAKDASKLKSDFLASMSHEIRTPIAGVLGMADLLIDTDLTPEQLGFVTSIQSSANALLAVINDILDISKVESGKMEIEHVEFNLCHVVMDVIRMLAFEAEKKKLAFEHDIKLKCRGKEAADIQQCKDCCFNSAGDLCCVMGDPGRLRQVLTNLTANSIKFTQKGSVRLSLSMDDEGSDALTAKFVVADTGIGIAEEKQPGLFHPFTQADSSTARRFGGTGLGLSISKNLVELMGGNIGLSSKVGVGTTAWFSIPFNKPGHTTSSRSASISSDISSEGLNVCPRSFERLQQRPPPMRGSSTSRTYPPSQGECRFHIPGTLPDSKLHQLVNALDAPLPPPVPTISLEVRKHINILVVEDNDINQQIALRMIEKLGFSVSAVPNGVEALRYLHSCTEGKARRPDIVLMDVHMPEMDGYQATQVIRTGDLAAAGLGLDGDIDERDRQWLMGLPIVALTANAIRGDSDKCLEAGMDDYLAKPVNRHELEMMLLKWLVDHHMRHGSVVEPFGNVCELMAGMSNGNNVSRGGCWSTRCTCGDGKQRSRANGIRRRRQRPVKPRCSITTLANTPAVIDWASCRKYGNGLPDDGDHCGQVPGSNVRVGEEEKVVQEEEEIVSDNQPMPKAFQIRFSVPVVSSTILTANTNER</sequence>
<keyword evidence="6" id="KW-0808">Transferase</keyword>
<dbReference type="Gene3D" id="3.30.450.20">
    <property type="entry name" value="PAS domain"/>
    <property type="match status" value="2"/>
</dbReference>
<evidence type="ECO:0000313" key="18">
    <source>
        <dbReference type="Proteomes" id="UP000267821"/>
    </source>
</evidence>
<comment type="function">
    <text evidence="11">Involved in the control of the SAPK-dependent transcriptional response to peroxide stress. Regulates sty1 activity.</text>
</comment>
<dbReference type="CDD" id="cd17546">
    <property type="entry name" value="REC_hyHK_CKI1_RcsC-like"/>
    <property type="match status" value="1"/>
</dbReference>
<feature type="modified residue" description="4-aspartylphosphate" evidence="12">
    <location>
        <position position="1175"/>
    </location>
</feature>
<dbReference type="SUPFAM" id="SSF47384">
    <property type="entry name" value="Homodimeric domain of signal transducing histidine kinase"/>
    <property type="match status" value="1"/>
</dbReference>
<evidence type="ECO:0000256" key="2">
    <source>
        <dbReference type="ARBA" id="ARBA00004496"/>
    </source>
</evidence>
<dbReference type="Gene3D" id="1.10.287.130">
    <property type="match status" value="1"/>
</dbReference>
<dbReference type="CDD" id="cd00082">
    <property type="entry name" value="HisKA"/>
    <property type="match status" value="1"/>
</dbReference>
<evidence type="ECO:0000259" key="16">
    <source>
        <dbReference type="PROSITE" id="PS50113"/>
    </source>
</evidence>
<keyword evidence="5 12" id="KW-0597">Phosphoprotein</keyword>
<evidence type="ECO:0000256" key="3">
    <source>
        <dbReference type="ARBA" id="ARBA00012438"/>
    </source>
</evidence>
<dbReference type="Pfam" id="PF00512">
    <property type="entry name" value="HisKA"/>
    <property type="match status" value="1"/>
</dbReference>
<evidence type="ECO:0000256" key="8">
    <source>
        <dbReference type="ARBA" id="ARBA00022777"/>
    </source>
</evidence>
<evidence type="ECO:0000256" key="9">
    <source>
        <dbReference type="ARBA" id="ARBA00022840"/>
    </source>
</evidence>
<protein>
    <recommendedName>
        <fullName evidence="3">histidine kinase</fullName>
        <ecNumber evidence="3">2.7.13.3</ecNumber>
    </recommendedName>
</protein>
<dbReference type="PRINTS" id="PR00344">
    <property type="entry name" value="BCTRLSENSOR"/>
</dbReference>
<dbReference type="InterPro" id="IPR003594">
    <property type="entry name" value="HATPase_dom"/>
</dbReference>
<dbReference type="CDD" id="cd16922">
    <property type="entry name" value="HATPase_EvgS-ArcB-TorS-like"/>
    <property type="match status" value="1"/>
</dbReference>
<evidence type="ECO:0000256" key="11">
    <source>
        <dbReference type="ARBA" id="ARBA00054109"/>
    </source>
</evidence>
<evidence type="ECO:0000256" key="1">
    <source>
        <dbReference type="ARBA" id="ARBA00000085"/>
    </source>
</evidence>
<dbReference type="Pfam" id="PF02518">
    <property type="entry name" value="HATPase_c"/>
    <property type="match status" value="1"/>
</dbReference>
<dbReference type="InterPro" id="IPR003661">
    <property type="entry name" value="HisK_dim/P_dom"/>
</dbReference>
<keyword evidence="18" id="KW-1185">Reference proteome</keyword>
<feature type="region of interest" description="Disordered" evidence="13">
    <location>
        <begin position="1057"/>
        <end position="1076"/>
    </location>
</feature>
<dbReference type="PROSITE" id="PS50113">
    <property type="entry name" value="PAC"/>
    <property type="match status" value="1"/>
</dbReference>
<evidence type="ECO:0000256" key="6">
    <source>
        <dbReference type="ARBA" id="ARBA00022679"/>
    </source>
</evidence>
<name>A0A3N4LZS0_9PEZI</name>
<dbReference type="PANTHER" id="PTHR45339:SF1">
    <property type="entry name" value="HYBRID SIGNAL TRANSDUCTION HISTIDINE KINASE J"/>
    <property type="match status" value="1"/>
</dbReference>
<dbReference type="Pfam" id="PF00072">
    <property type="entry name" value="Response_reg"/>
    <property type="match status" value="1"/>
</dbReference>
<dbReference type="InterPro" id="IPR035965">
    <property type="entry name" value="PAS-like_dom_sf"/>
</dbReference>
<evidence type="ECO:0000259" key="15">
    <source>
        <dbReference type="PROSITE" id="PS50110"/>
    </source>
</evidence>
<dbReference type="InterPro" id="IPR036890">
    <property type="entry name" value="HATPase_C_sf"/>
</dbReference>
<dbReference type="InterPro" id="IPR001610">
    <property type="entry name" value="PAC"/>
</dbReference>
<dbReference type="InterPro" id="IPR013655">
    <property type="entry name" value="PAS_fold_3"/>
</dbReference>
<dbReference type="SMART" id="SM00086">
    <property type="entry name" value="PAC"/>
    <property type="match status" value="2"/>
</dbReference>
<dbReference type="SUPFAM" id="SSF52172">
    <property type="entry name" value="CheY-like"/>
    <property type="match status" value="1"/>
</dbReference>
<keyword evidence="8" id="KW-0418">Kinase</keyword>
<keyword evidence="10" id="KW-0902">Two-component regulatory system</keyword>
<comment type="subcellular location">
    <subcellularLocation>
        <location evidence="2">Cytoplasm</location>
    </subcellularLocation>
</comment>
<evidence type="ECO:0000313" key="17">
    <source>
        <dbReference type="EMBL" id="RPB27079.1"/>
    </source>
</evidence>
<dbReference type="Gene3D" id="3.30.565.10">
    <property type="entry name" value="Histidine kinase-like ATPase, C-terminal domain"/>
    <property type="match status" value="1"/>
</dbReference>
<dbReference type="GO" id="GO:0000155">
    <property type="term" value="F:phosphorelay sensor kinase activity"/>
    <property type="evidence" value="ECO:0007669"/>
    <property type="project" value="InterPro"/>
</dbReference>
<dbReference type="GO" id="GO:1900745">
    <property type="term" value="P:positive regulation of p38MAPK cascade"/>
    <property type="evidence" value="ECO:0007669"/>
    <property type="project" value="UniProtKB-ARBA"/>
</dbReference>
<evidence type="ECO:0000256" key="13">
    <source>
        <dbReference type="SAM" id="MobiDB-lite"/>
    </source>
</evidence>
<feature type="domain" description="Response regulatory" evidence="15">
    <location>
        <begin position="1120"/>
        <end position="1260"/>
    </location>
</feature>
<dbReference type="InterPro" id="IPR005467">
    <property type="entry name" value="His_kinase_dom"/>
</dbReference>
<evidence type="ECO:0000256" key="10">
    <source>
        <dbReference type="ARBA" id="ARBA00023012"/>
    </source>
</evidence>
<feature type="domain" description="Histidine kinase" evidence="14">
    <location>
        <begin position="784"/>
        <end position="1026"/>
    </location>
</feature>
<dbReference type="SMART" id="SM00388">
    <property type="entry name" value="HisKA"/>
    <property type="match status" value="1"/>
</dbReference>
<dbReference type="FunFam" id="3.30.450.20:FF:000099">
    <property type="entry name" value="Sensory box sensor histidine kinase"/>
    <property type="match status" value="1"/>
</dbReference>
<dbReference type="OrthoDB" id="60033at2759"/>
<evidence type="ECO:0000256" key="5">
    <source>
        <dbReference type="ARBA" id="ARBA00022553"/>
    </source>
</evidence>
<dbReference type="NCBIfam" id="TIGR00229">
    <property type="entry name" value="sensory_box"/>
    <property type="match status" value="1"/>
</dbReference>
<dbReference type="Gene3D" id="3.40.50.2300">
    <property type="match status" value="1"/>
</dbReference>
<evidence type="ECO:0000256" key="7">
    <source>
        <dbReference type="ARBA" id="ARBA00022741"/>
    </source>
</evidence>
<dbReference type="SUPFAM" id="SSF55874">
    <property type="entry name" value="ATPase domain of HSP90 chaperone/DNA topoisomerase II/histidine kinase"/>
    <property type="match status" value="1"/>
</dbReference>
<dbReference type="STRING" id="1051890.A0A3N4LZS0"/>
<accession>A0A3N4LZS0</accession>
<dbReference type="EMBL" id="ML121532">
    <property type="protein sequence ID" value="RPB27079.1"/>
    <property type="molecule type" value="Genomic_DNA"/>
</dbReference>
<organism evidence="17 18">
    <name type="scientific">Terfezia boudieri ATCC MYA-4762</name>
    <dbReference type="NCBI Taxonomy" id="1051890"/>
    <lineage>
        <taxon>Eukaryota</taxon>
        <taxon>Fungi</taxon>
        <taxon>Dikarya</taxon>
        <taxon>Ascomycota</taxon>
        <taxon>Pezizomycotina</taxon>
        <taxon>Pezizomycetes</taxon>
        <taxon>Pezizales</taxon>
        <taxon>Pezizaceae</taxon>
        <taxon>Terfezia</taxon>
    </lineage>
</organism>
<gene>
    <name evidence="17" type="ORF">L211DRAFT_606116</name>
</gene>
<dbReference type="InParanoid" id="A0A3N4LZS0"/>
<reference evidence="17 18" key="1">
    <citation type="journal article" date="2018" name="Nat. Ecol. Evol.">
        <title>Pezizomycetes genomes reveal the molecular basis of ectomycorrhizal truffle lifestyle.</title>
        <authorList>
            <person name="Murat C."/>
            <person name="Payen T."/>
            <person name="Noel B."/>
            <person name="Kuo A."/>
            <person name="Morin E."/>
            <person name="Chen J."/>
            <person name="Kohler A."/>
            <person name="Krizsan K."/>
            <person name="Balestrini R."/>
            <person name="Da Silva C."/>
            <person name="Montanini B."/>
            <person name="Hainaut M."/>
            <person name="Levati E."/>
            <person name="Barry K.W."/>
            <person name="Belfiori B."/>
            <person name="Cichocki N."/>
            <person name="Clum A."/>
            <person name="Dockter R.B."/>
            <person name="Fauchery L."/>
            <person name="Guy J."/>
            <person name="Iotti M."/>
            <person name="Le Tacon F."/>
            <person name="Lindquist E.A."/>
            <person name="Lipzen A."/>
            <person name="Malagnac F."/>
            <person name="Mello A."/>
            <person name="Molinier V."/>
            <person name="Miyauchi S."/>
            <person name="Poulain J."/>
            <person name="Riccioni C."/>
            <person name="Rubini A."/>
            <person name="Sitrit Y."/>
            <person name="Splivallo R."/>
            <person name="Traeger S."/>
            <person name="Wang M."/>
            <person name="Zifcakova L."/>
            <person name="Wipf D."/>
            <person name="Zambonelli A."/>
            <person name="Paolocci F."/>
            <person name="Nowrousian M."/>
            <person name="Ottonello S."/>
            <person name="Baldrian P."/>
            <person name="Spatafora J.W."/>
            <person name="Henrissat B."/>
            <person name="Nagy L.G."/>
            <person name="Aury J.M."/>
            <person name="Wincker P."/>
            <person name="Grigoriev I.V."/>
            <person name="Bonfante P."/>
            <person name="Martin F.M."/>
        </authorList>
    </citation>
    <scope>NUCLEOTIDE SEQUENCE [LARGE SCALE GENOMIC DNA]</scope>
    <source>
        <strain evidence="17 18">ATCC MYA-4762</strain>
    </source>
</reference>
<keyword evidence="7" id="KW-0547">Nucleotide-binding</keyword>
<comment type="catalytic activity">
    <reaction evidence="1">
        <text>ATP + protein L-histidine = ADP + protein N-phospho-L-histidine.</text>
        <dbReference type="EC" id="2.7.13.3"/>
    </reaction>
</comment>
<dbReference type="InterPro" id="IPR036097">
    <property type="entry name" value="HisK_dim/P_sf"/>
</dbReference>
<dbReference type="FunFam" id="3.30.565.10:FF:000010">
    <property type="entry name" value="Sensor histidine kinase RcsC"/>
    <property type="match status" value="1"/>
</dbReference>
<dbReference type="SMART" id="SM00091">
    <property type="entry name" value="PAS"/>
    <property type="match status" value="3"/>
</dbReference>
<dbReference type="InterPro" id="IPR000700">
    <property type="entry name" value="PAS-assoc_C"/>
</dbReference>
<dbReference type="GO" id="GO:0009365">
    <property type="term" value="C:protein histidine kinase complex"/>
    <property type="evidence" value="ECO:0007669"/>
    <property type="project" value="UniProtKB-ARBA"/>
</dbReference>
<dbReference type="PROSITE" id="PS50110">
    <property type="entry name" value="RESPONSE_REGULATORY"/>
    <property type="match status" value="1"/>
</dbReference>
<keyword evidence="4" id="KW-0963">Cytoplasm</keyword>
<dbReference type="SMART" id="SM00387">
    <property type="entry name" value="HATPase_c"/>
    <property type="match status" value="1"/>
</dbReference>
<dbReference type="GO" id="GO:0005737">
    <property type="term" value="C:cytoplasm"/>
    <property type="evidence" value="ECO:0007669"/>
    <property type="project" value="UniProtKB-SubCell"/>
</dbReference>
<dbReference type="PROSITE" id="PS50109">
    <property type="entry name" value="HIS_KIN"/>
    <property type="match status" value="1"/>
</dbReference>
<dbReference type="PANTHER" id="PTHR45339">
    <property type="entry name" value="HYBRID SIGNAL TRANSDUCTION HISTIDINE KINASE J"/>
    <property type="match status" value="1"/>
</dbReference>
<dbReference type="InterPro" id="IPR011006">
    <property type="entry name" value="CheY-like_superfamily"/>
</dbReference>
<dbReference type="EC" id="2.7.13.3" evidence="3"/>
<feature type="compositionally biased region" description="Polar residues" evidence="13">
    <location>
        <begin position="294"/>
        <end position="315"/>
    </location>
</feature>
<keyword evidence="9" id="KW-0067">ATP-binding</keyword>
<dbReference type="SUPFAM" id="SSF55785">
    <property type="entry name" value="PYP-like sensor domain (PAS domain)"/>
    <property type="match status" value="2"/>
</dbReference>
<dbReference type="Pfam" id="PF08447">
    <property type="entry name" value="PAS_3"/>
    <property type="match status" value="1"/>
</dbReference>
<evidence type="ECO:0000256" key="4">
    <source>
        <dbReference type="ARBA" id="ARBA00022490"/>
    </source>
</evidence>
<dbReference type="CDD" id="cd00130">
    <property type="entry name" value="PAS"/>
    <property type="match status" value="1"/>
</dbReference>
<evidence type="ECO:0000256" key="12">
    <source>
        <dbReference type="PROSITE-ProRule" id="PRU00169"/>
    </source>
</evidence>
<feature type="region of interest" description="Disordered" evidence="13">
    <location>
        <begin position="290"/>
        <end position="326"/>
    </location>
</feature>
<dbReference type="FunFam" id="1.10.287.130:FF:000002">
    <property type="entry name" value="Two-component osmosensing histidine kinase"/>
    <property type="match status" value="1"/>
</dbReference>
<feature type="compositionally biased region" description="Polar residues" evidence="13">
    <location>
        <begin position="1066"/>
        <end position="1075"/>
    </location>
</feature>
<dbReference type="SMART" id="SM00448">
    <property type="entry name" value="REC"/>
    <property type="match status" value="1"/>
</dbReference>